<reference evidence="3 4" key="1">
    <citation type="submission" date="2024-01" db="EMBL/GenBank/DDBJ databases">
        <authorList>
            <person name="Waweru B."/>
        </authorList>
    </citation>
    <scope>NUCLEOTIDE SEQUENCE [LARGE SCALE GENOMIC DNA]</scope>
</reference>
<organism evidence="3 4">
    <name type="scientific">Dovyalis caffra</name>
    <dbReference type="NCBI Taxonomy" id="77055"/>
    <lineage>
        <taxon>Eukaryota</taxon>
        <taxon>Viridiplantae</taxon>
        <taxon>Streptophyta</taxon>
        <taxon>Embryophyta</taxon>
        <taxon>Tracheophyta</taxon>
        <taxon>Spermatophyta</taxon>
        <taxon>Magnoliopsida</taxon>
        <taxon>eudicotyledons</taxon>
        <taxon>Gunneridae</taxon>
        <taxon>Pentapetalae</taxon>
        <taxon>rosids</taxon>
        <taxon>fabids</taxon>
        <taxon>Malpighiales</taxon>
        <taxon>Salicaceae</taxon>
        <taxon>Flacourtieae</taxon>
        <taxon>Dovyalis</taxon>
    </lineage>
</organism>
<dbReference type="Pfam" id="PF14577">
    <property type="entry name" value="SEO_C"/>
    <property type="match status" value="1"/>
</dbReference>
<keyword evidence="4" id="KW-1185">Reference proteome</keyword>
<comment type="caution">
    <text evidence="3">The sequence shown here is derived from an EMBL/GenBank/DDBJ whole genome shotgun (WGS) entry which is preliminary data.</text>
</comment>
<gene>
    <name evidence="3" type="ORF">DCAF_LOCUS5901</name>
</gene>
<feature type="domain" description="Sieve element occlusion N-terminal" evidence="1">
    <location>
        <begin position="19"/>
        <end position="309"/>
    </location>
</feature>
<evidence type="ECO:0000259" key="2">
    <source>
        <dbReference type="Pfam" id="PF14577"/>
    </source>
</evidence>
<evidence type="ECO:0008006" key="5">
    <source>
        <dbReference type="Google" id="ProtNLM"/>
    </source>
</evidence>
<dbReference type="InterPro" id="IPR039299">
    <property type="entry name" value="SEOA"/>
</dbReference>
<dbReference type="InterPro" id="IPR027944">
    <property type="entry name" value="SEO_C"/>
</dbReference>
<dbReference type="EMBL" id="CAWUPB010000893">
    <property type="protein sequence ID" value="CAK7328181.1"/>
    <property type="molecule type" value="Genomic_DNA"/>
</dbReference>
<dbReference type="Proteomes" id="UP001314170">
    <property type="component" value="Unassembled WGS sequence"/>
</dbReference>
<dbReference type="InterPro" id="IPR027942">
    <property type="entry name" value="SEO_N"/>
</dbReference>
<dbReference type="PANTHER" id="PTHR33232">
    <property type="entry name" value="PROTEIN SIEVE ELEMENT OCCLUSION B-LIKE"/>
    <property type="match status" value="1"/>
</dbReference>
<evidence type="ECO:0000259" key="1">
    <source>
        <dbReference type="Pfam" id="PF14576"/>
    </source>
</evidence>
<evidence type="ECO:0000313" key="4">
    <source>
        <dbReference type="Proteomes" id="UP001314170"/>
    </source>
</evidence>
<protein>
    <recommendedName>
        <fullName evidence="5">Protein SIEVE ELEMENT OCCLUSION B-like</fullName>
    </recommendedName>
</protein>
<proteinExistence type="predicted"/>
<sequence>MATNQTKLIRGDRLMFSSFDDNALVKQIQETHNPDGLEYDVKPLLHVVENIFNSSNGSLPAIAAPVTAAKSHTEETLEDETYQNKLAGLPLELSYAIERIAREIAWKCSVGGDSHAISLSILDEFSNYSWDDKLAIALAAFALNYGEFWLIAQSYSSNQLAKSVSILKQFPDVFGRSSMLKLRLDAVRNLIKAMLDIAKCIVEFKGLSSQYNTADVTAFSTAMDHIPIAVYWTIRSIVACTFQITSLFEMGHEHIATTEASWELSSLAHKLSNLQGLLMAQLTVCYKHVDEMKFMESYQKLLRLFEIAHPDNMRVLKALLCSNDDQQPIVEGATKRRVNIDILRRKYVLLLISDLDILQEELAILEHIYNEHRKNRTWEESQYEVVWLPILRPGTLWTESTEKQFKNLQALMPWHTVYNPSVIDGAVIKFIKEVCHFETKHILVALDPQGKIACPNALPMMCIWGIKAFPFTTTREEALWKEESWRVELLVDGIDQTVLDWLSEGRFICVYGGVDIDWVRKFTSTARAVALAADIPLGMVYVGKSNPKERVRRNISTIIAEKLSHYWQDVTSIWYFWVRIESMWLSKNQQERTIENDPIMQEIMTLLSFDAGEGGWAIMNGGGSSSKLMARAKGTTFLTCLSEYSIWKEQAQQKGFLQALKDHLKELHLPHNCNRLKLPTIALKMPERVVCPECGRTMKKFTLYQCCDE</sequence>
<feature type="domain" description="Sieve element occlusion C-terminal" evidence="2">
    <location>
        <begin position="475"/>
        <end position="707"/>
    </location>
</feature>
<accession>A0AAV1R2F5</accession>
<evidence type="ECO:0000313" key="3">
    <source>
        <dbReference type="EMBL" id="CAK7328181.1"/>
    </source>
</evidence>
<dbReference type="AlphaFoldDB" id="A0AAV1R2F5"/>
<dbReference type="Pfam" id="PF14576">
    <property type="entry name" value="SEO_N"/>
    <property type="match status" value="1"/>
</dbReference>
<dbReference type="PANTHER" id="PTHR33232:SF16">
    <property type="entry name" value="PROTEIN SIEVE ELEMENT OCCLUSION A"/>
    <property type="match status" value="1"/>
</dbReference>
<name>A0AAV1R2F5_9ROSI</name>
<dbReference type="GO" id="GO:0010088">
    <property type="term" value="P:phloem development"/>
    <property type="evidence" value="ECO:0007669"/>
    <property type="project" value="InterPro"/>
</dbReference>